<dbReference type="Proteomes" id="UP000095431">
    <property type="component" value="Unassembled WGS sequence"/>
</dbReference>
<proteinExistence type="predicted"/>
<gene>
    <name evidence="1" type="ORF">ERS852478_02740</name>
</gene>
<dbReference type="AlphaFoldDB" id="A0A174EZ43"/>
<reference evidence="1 2" key="1">
    <citation type="submission" date="2015-09" db="EMBL/GenBank/DDBJ databases">
        <authorList>
            <consortium name="Pathogen Informatics"/>
        </authorList>
    </citation>
    <scope>NUCLEOTIDE SEQUENCE [LARGE SCALE GENOMIC DNA]</scope>
    <source>
        <strain evidence="1 2">2789STDY5834863</strain>
    </source>
</reference>
<protein>
    <submittedName>
        <fullName evidence="1">Uncharacterized protein</fullName>
    </submittedName>
</protein>
<evidence type="ECO:0000313" key="2">
    <source>
        <dbReference type="Proteomes" id="UP000095431"/>
    </source>
</evidence>
<name>A0A174EZ43_9FIRM</name>
<accession>A0A174EZ43</accession>
<evidence type="ECO:0000313" key="1">
    <source>
        <dbReference type="EMBL" id="CUO41310.1"/>
    </source>
</evidence>
<organism evidence="1 2">
    <name type="scientific">Blautia wexlerae</name>
    <dbReference type="NCBI Taxonomy" id="418240"/>
    <lineage>
        <taxon>Bacteria</taxon>
        <taxon>Bacillati</taxon>
        <taxon>Bacillota</taxon>
        <taxon>Clostridia</taxon>
        <taxon>Lachnospirales</taxon>
        <taxon>Lachnospiraceae</taxon>
        <taxon>Blautia</taxon>
    </lineage>
</organism>
<dbReference type="EMBL" id="CYZN01000019">
    <property type="protein sequence ID" value="CUO41310.1"/>
    <property type="molecule type" value="Genomic_DNA"/>
</dbReference>
<sequence length="38" mass="4221">MMDYRKNDVTGYNSLSQTAVGNGCLYIYIEVNQTAADT</sequence>